<accession>A0ABW5S5X3</accession>
<protein>
    <submittedName>
        <fullName evidence="1">Uncharacterized protein</fullName>
    </submittedName>
</protein>
<dbReference type="EMBL" id="JBHUMQ010000034">
    <property type="protein sequence ID" value="MFD2695028.1"/>
    <property type="molecule type" value="Genomic_DNA"/>
</dbReference>
<keyword evidence="2" id="KW-1185">Reference proteome</keyword>
<reference evidence="2" key="1">
    <citation type="journal article" date="2019" name="Int. J. Syst. Evol. Microbiol.">
        <title>The Global Catalogue of Microorganisms (GCM) 10K type strain sequencing project: providing services to taxonomists for standard genome sequencing and annotation.</title>
        <authorList>
            <consortium name="The Broad Institute Genomics Platform"/>
            <consortium name="The Broad Institute Genome Sequencing Center for Infectious Disease"/>
            <person name="Wu L."/>
            <person name="Ma J."/>
        </authorList>
    </citation>
    <scope>NUCLEOTIDE SEQUENCE [LARGE SCALE GENOMIC DNA]</scope>
    <source>
        <strain evidence="2">TISTR 2466</strain>
    </source>
</reference>
<comment type="caution">
    <text evidence="1">The sequence shown here is derived from an EMBL/GenBank/DDBJ whole genome shotgun (WGS) entry which is preliminary data.</text>
</comment>
<evidence type="ECO:0000313" key="2">
    <source>
        <dbReference type="Proteomes" id="UP001597399"/>
    </source>
</evidence>
<dbReference type="Pfam" id="PF07410">
    <property type="entry name" value="Phage_Gp111"/>
    <property type="match status" value="1"/>
</dbReference>
<gene>
    <name evidence="1" type="ORF">ACFSUE_15535</name>
</gene>
<evidence type="ECO:0000313" key="1">
    <source>
        <dbReference type="EMBL" id="MFD2695028.1"/>
    </source>
</evidence>
<sequence length="122" mass="13880">MKNVMSRAWEIAKEGQKKFGGKASQYFAMALKMAWKKAKEGNKVVSIAQIISELNEYSTYTAREWKNYGKHRIYLQSFTRGGAKRSNDGFFEVVNGVIAGKSSVMRNGGRKVFYKFEGYKLA</sequence>
<dbReference type="RefSeq" id="WP_253064765.1">
    <property type="nucleotide sequence ID" value="NZ_JAMXWM010000031.1"/>
</dbReference>
<organism evidence="1 2">
    <name type="scientific">Sporolactobacillus shoreicorticis</name>
    <dbReference type="NCBI Taxonomy" id="1923877"/>
    <lineage>
        <taxon>Bacteria</taxon>
        <taxon>Bacillati</taxon>
        <taxon>Bacillota</taxon>
        <taxon>Bacilli</taxon>
        <taxon>Bacillales</taxon>
        <taxon>Sporolactobacillaceae</taxon>
        <taxon>Sporolactobacillus</taxon>
    </lineage>
</organism>
<dbReference type="Proteomes" id="UP001597399">
    <property type="component" value="Unassembled WGS sequence"/>
</dbReference>
<proteinExistence type="predicted"/>
<dbReference type="InterPro" id="IPR010878">
    <property type="entry name" value="Gp111"/>
</dbReference>
<name>A0ABW5S5X3_9BACL</name>